<dbReference type="Gene3D" id="3.40.190.150">
    <property type="entry name" value="Bordetella uptake gene, domain 1"/>
    <property type="match status" value="1"/>
</dbReference>
<sequence>MQEIHVLRVTQAFVCVLPICAVVPAIAQDAAADYPNRPIKVVIPNLPAGETNTIARKLLEAVAPQLKQSMVFDHKVAGAGTVGTPFVAKPPPEGYTLLVGSASPVVSAPQTIPIVMSNPVTDL</sequence>
<proteinExistence type="inferred from homology"/>
<comment type="similarity">
    <text evidence="1">Belongs to the UPF0065 (bug) family.</text>
</comment>
<dbReference type="RefSeq" id="WP_349282789.1">
    <property type="nucleotide sequence ID" value="NZ_CBCSCU010000065.1"/>
</dbReference>
<protein>
    <submittedName>
        <fullName evidence="3">Tripartite tricarboxylate transporter substrate-binding protein</fullName>
    </submittedName>
</protein>
<dbReference type="InterPro" id="IPR042100">
    <property type="entry name" value="Bug_dom1"/>
</dbReference>
<dbReference type="Pfam" id="PF03401">
    <property type="entry name" value="TctC"/>
    <property type="match status" value="1"/>
</dbReference>
<evidence type="ECO:0000256" key="1">
    <source>
        <dbReference type="ARBA" id="ARBA00006987"/>
    </source>
</evidence>
<dbReference type="EMBL" id="CP157678">
    <property type="protein sequence ID" value="XBP72936.1"/>
    <property type="molecule type" value="Genomic_DNA"/>
</dbReference>
<evidence type="ECO:0000313" key="3">
    <source>
        <dbReference type="EMBL" id="XBP72936.1"/>
    </source>
</evidence>
<organism evidence="3">
    <name type="scientific">Polaromonas hydrogenivorans</name>
    <dbReference type="NCBI Taxonomy" id="335476"/>
    <lineage>
        <taxon>Bacteria</taxon>
        <taxon>Pseudomonadati</taxon>
        <taxon>Pseudomonadota</taxon>
        <taxon>Betaproteobacteria</taxon>
        <taxon>Burkholderiales</taxon>
        <taxon>Comamonadaceae</taxon>
        <taxon>Polaromonas</taxon>
    </lineage>
</organism>
<dbReference type="PANTHER" id="PTHR42928:SF5">
    <property type="entry name" value="BLR1237 PROTEIN"/>
    <property type="match status" value="1"/>
</dbReference>
<gene>
    <name evidence="3" type="ORF">ABLV49_24370</name>
</gene>
<geneLocation type="plasmid" evidence="3">
    <name>p3</name>
</geneLocation>
<reference evidence="3" key="1">
    <citation type="submission" date="2024-05" db="EMBL/GenBank/DDBJ databases">
        <authorList>
            <person name="Bunk B."/>
            <person name="Swiderski J."/>
            <person name="Sproer C."/>
            <person name="Thiel V."/>
        </authorList>
    </citation>
    <scope>NUCLEOTIDE SEQUENCE</scope>
    <source>
        <strain evidence="3">DSM 17735</strain>
        <plasmid evidence="3">p3</plasmid>
    </source>
</reference>
<dbReference type="AlphaFoldDB" id="A0AAU7LZB7"/>
<keyword evidence="2" id="KW-0732">Signal</keyword>
<evidence type="ECO:0000256" key="2">
    <source>
        <dbReference type="SAM" id="SignalP"/>
    </source>
</evidence>
<feature type="chain" id="PRO_5043459276" evidence="2">
    <location>
        <begin position="28"/>
        <end position="123"/>
    </location>
</feature>
<accession>A0AAU7LZB7</accession>
<dbReference type="PANTHER" id="PTHR42928">
    <property type="entry name" value="TRICARBOXYLATE-BINDING PROTEIN"/>
    <property type="match status" value="1"/>
</dbReference>
<name>A0AAU7LZB7_9BURK</name>
<dbReference type="InterPro" id="IPR005064">
    <property type="entry name" value="BUG"/>
</dbReference>
<keyword evidence="3" id="KW-0614">Plasmid</keyword>
<feature type="signal peptide" evidence="2">
    <location>
        <begin position="1"/>
        <end position="27"/>
    </location>
</feature>